<dbReference type="EMBL" id="JAKNSF020000007">
    <property type="protein sequence ID" value="KAK7737533.1"/>
    <property type="molecule type" value="Genomic_DNA"/>
</dbReference>
<evidence type="ECO:0000313" key="2">
    <source>
        <dbReference type="EMBL" id="KAK7737533.1"/>
    </source>
</evidence>
<dbReference type="Gene3D" id="2.130.10.10">
    <property type="entry name" value="YVTN repeat-like/Quinoprotein amine dehydrogenase"/>
    <property type="match status" value="1"/>
</dbReference>
<dbReference type="InterPro" id="IPR058543">
    <property type="entry name" value="Beta-prop_RSE1/DDB1/CPSF1_2nd"/>
</dbReference>
<comment type="caution">
    <text evidence="2">The sequence shown here is derived from an EMBL/GenBank/DDBJ whole genome shotgun (WGS) entry which is preliminary data.</text>
</comment>
<proteinExistence type="predicted"/>
<reference evidence="2 3" key="1">
    <citation type="submission" date="2024-02" db="EMBL/GenBank/DDBJ databases">
        <title>De novo assembly and annotation of 12 fungi associated with fruit tree decline syndrome in Ontario, Canada.</title>
        <authorList>
            <person name="Sulman M."/>
            <person name="Ellouze W."/>
            <person name="Ilyukhin E."/>
        </authorList>
    </citation>
    <scope>NUCLEOTIDE SEQUENCE [LARGE SCALE GENOMIC DNA]</scope>
    <source>
        <strain evidence="2 3">M169</strain>
    </source>
</reference>
<evidence type="ECO:0000259" key="1">
    <source>
        <dbReference type="Pfam" id="PF23726"/>
    </source>
</evidence>
<accession>A0ABR1PIB7</accession>
<dbReference type="Proteomes" id="UP001430848">
    <property type="component" value="Unassembled WGS sequence"/>
</dbReference>
<sequence>MASQFQSQVFENGQWVTRTSNVNDVLSKPATKPAKQKQPPPQCGIMTRTLVESPDHYVQISELQDDLQLHSVAKKKDFGSRIRNAKVIGTFNRDDIDASRFQASRSHRQQDDDIDVGMSEVSTQVSPPNPPHLPPQLLLIVLETGDCIFLFLRSARDGSFEFSALQHELDPTRLVRPGFHLAVDPSSRGIPRMVTYDWELNDDVGEAEQVVRLSQIPNWSPTVDFVTTNESRRWDDHNGATGKTRTGLEKEAGALSSGFFKPDRIFAAAGRGRNGSIVEYRHGLRANIGIDFDFGTVVKRCFMLPANVSAPDYGHHLLLSLPGRSALLRFDSDFSATFDVDPDETLYDTSSPTVTAKRISEDFIVQVTENGIVLINSSSSKQLSFASLGLDGAAVTDATIQANILAVTSHADNVFELHTILLDGPTLEAHHLNRETFEGEVTCLGLCSIGGKAHAVASLWWNSAIYLDLYSIQDKEHVKTIAIQSPYVYEAFEGSAFVCCDSSFTLLGDFQGGTRGFAKKQSVWTVDANDSSKLAPSITSVVVLQESLSGNVANTPLLLLATDHVLLAELQPELGPVQRQMALGMTPQKLLYSHVLKCLVVGARTLDDRPTLRFIDPDTGEDLSLPLHGQTREPADFISGLGKPGDRIHCLDEWHIESKNKNFYFILVGTNGGPSDGGRVLIVSPQIERPAQGESRGRISFWTRHRIKGPKEPVYAVTATGRKIQATFHSELVYYRLDEGEKKLTQVSTTQLDSEAWKLSVLPDSPHTLALTRRDSLWVLEEAENAADGFEVRHVDPFAPHGLDMLEVAGDWPPPPQSGLPSEPPPSIVLIADQECGLNGLWIPWDSPDKDCEVLFETDLPSTVRRLRLGRTLPPWSREARSRHGSKRFGLLAASAGDGEVLGMGIDGSLQHFTLLDFGAWRFLRFLQNVSESSAELYPFTHMHFESDEAEQAFDVRPSATDRDTLERQVDGDLMQRILDRRALEGLVWSRREWAGYFMEYLDGVDGGRWTRFEGVVGEEERSRAYVRLAYEILEYFLVPII</sequence>
<organism evidence="2 3">
    <name type="scientific">Diaporthe eres</name>
    <name type="common">Phomopsis oblonga</name>
    <dbReference type="NCBI Taxonomy" id="83184"/>
    <lineage>
        <taxon>Eukaryota</taxon>
        <taxon>Fungi</taxon>
        <taxon>Dikarya</taxon>
        <taxon>Ascomycota</taxon>
        <taxon>Pezizomycotina</taxon>
        <taxon>Sordariomycetes</taxon>
        <taxon>Sordariomycetidae</taxon>
        <taxon>Diaporthales</taxon>
        <taxon>Diaporthaceae</taxon>
        <taxon>Diaporthe</taxon>
        <taxon>Diaporthe eres species complex</taxon>
    </lineage>
</organism>
<dbReference type="PANTHER" id="PTHR10644">
    <property type="entry name" value="DNA REPAIR/RNA PROCESSING CPSF FAMILY"/>
    <property type="match status" value="1"/>
</dbReference>
<dbReference type="InterPro" id="IPR050358">
    <property type="entry name" value="RSE1/DDB1/CFT1"/>
</dbReference>
<keyword evidence="3" id="KW-1185">Reference proteome</keyword>
<dbReference type="InterPro" id="IPR015943">
    <property type="entry name" value="WD40/YVTN_repeat-like_dom_sf"/>
</dbReference>
<dbReference type="Pfam" id="PF23726">
    <property type="entry name" value="Beta-prop_RSE1_2nd"/>
    <property type="match status" value="1"/>
</dbReference>
<name>A0ABR1PIB7_DIAER</name>
<feature type="domain" description="RSE1/DDB1/CPSF1 second beta-propeller" evidence="1">
    <location>
        <begin position="311"/>
        <end position="481"/>
    </location>
</feature>
<evidence type="ECO:0000313" key="3">
    <source>
        <dbReference type="Proteomes" id="UP001430848"/>
    </source>
</evidence>
<gene>
    <name evidence="2" type="ORF">SLS63_002662</name>
</gene>
<protein>
    <recommendedName>
        <fullName evidence="1">RSE1/DDB1/CPSF1 second beta-propeller domain-containing protein</fullName>
    </recommendedName>
</protein>